<dbReference type="PANTHER" id="PTHR23050">
    <property type="entry name" value="CALCIUM BINDING PROTEIN"/>
    <property type="match status" value="1"/>
</dbReference>
<organism evidence="4 5">
    <name type="scientific">Trichobilharzia regenti</name>
    <name type="common">Nasal bird schistosome</name>
    <dbReference type="NCBI Taxonomy" id="157069"/>
    <lineage>
        <taxon>Eukaryota</taxon>
        <taxon>Metazoa</taxon>
        <taxon>Spiralia</taxon>
        <taxon>Lophotrochozoa</taxon>
        <taxon>Platyhelminthes</taxon>
        <taxon>Trematoda</taxon>
        <taxon>Digenea</taxon>
        <taxon>Strigeidida</taxon>
        <taxon>Schistosomatoidea</taxon>
        <taxon>Schistosomatidae</taxon>
        <taxon>Trichobilharzia</taxon>
    </lineage>
</organism>
<dbReference type="InterPro" id="IPR050145">
    <property type="entry name" value="Centrin_CML-like"/>
</dbReference>
<dbReference type="InterPro" id="IPR002048">
    <property type="entry name" value="EF_hand_dom"/>
</dbReference>
<sequence length="143" mass="16231">MSRCLSPEELMELFKSLDTNGDGVVSRQELTTRLANAGVSARRVQDLMKHLDINGDGFITVEEYKSALGLTKEPAAEWRRLFIQIDQDRSGEIDANEMQKLFDEAGMTVSRSVLDEWIREHDRDGNGKLSFEEFLEFVSSNLS</sequence>
<dbReference type="InterPro" id="IPR011992">
    <property type="entry name" value="EF-hand-dom_pair"/>
</dbReference>
<evidence type="ECO:0000313" key="4">
    <source>
        <dbReference type="Proteomes" id="UP000050795"/>
    </source>
</evidence>
<dbReference type="SUPFAM" id="SSF47473">
    <property type="entry name" value="EF-hand"/>
    <property type="match status" value="1"/>
</dbReference>
<evidence type="ECO:0000256" key="2">
    <source>
        <dbReference type="ARBA" id="ARBA00022837"/>
    </source>
</evidence>
<feature type="domain" description="EF-hand" evidence="3">
    <location>
        <begin position="76"/>
        <end position="108"/>
    </location>
</feature>
<evidence type="ECO:0000259" key="3">
    <source>
        <dbReference type="PROSITE" id="PS50222"/>
    </source>
</evidence>
<reference evidence="4" key="1">
    <citation type="submission" date="2022-06" db="EMBL/GenBank/DDBJ databases">
        <authorList>
            <person name="Berger JAMES D."/>
            <person name="Berger JAMES D."/>
        </authorList>
    </citation>
    <scope>NUCLEOTIDE SEQUENCE [LARGE SCALE GENOMIC DNA]</scope>
</reference>
<dbReference type="PROSITE" id="PS00018">
    <property type="entry name" value="EF_HAND_1"/>
    <property type="match status" value="3"/>
</dbReference>
<proteinExistence type="predicted"/>
<name>A0AA85JKD5_TRIRE</name>
<evidence type="ECO:0000256" key="1">
    <source>
        <dbReference type="ARBA" id="ARBA00022737"/>
    </source>
</evidence>
<evidence type="ECO:0000313" key="5">
    <source>
        <dbReference type="WBParaSite" id="TREG1_25570.1"/>
    </source>
</evidence>
<dbReference type="GO" id="GO:0005509">
    <property type="term" value="F:calcium ion binding"/>
    <property type="evidence" value="ECO:0007669"/>
    <property type="project" value="InterPro"/>
</dbReference>
<dbReference type="Gene3D" id="1.10.238.10">
    <property type="entry name" value="EF-hand"/>
    <property type="match status" value="2"/>
</dbReference>
<dbReference type="Pfam" id="PF13499">
    <property type="entry name" value="EF-hand_7"/>
    <property type="match status" value="2"/>
</dbReference>
<keyword evidence="1" id="KW-0677">Repeat</keyword>
<keyword evidence="4" id="KW-1185">Reference proteome</keyword>
<feature type="domain" description="EF-hand" evidence="3">
    <location>
        <begin position="5"/>
        <end position="30"/>
    </location>
</feature>
<dbReference type="InterPro" id="IPR018247">
    <property type="entry name" value="EF_Hand_1_Ca_BS"/>
</dbReference>
<dbReference type="SMART" id="SM00054">
    <property type="entry name" value="EFh"/>
    <property type="match status" value="4"/>
</dbReference>
<reference evidence="5" key="2">
    <citation type="submission" date="2023-11" db="UniProtKB">
        <authorList>
            <consortium name="WormBaseParasite"/>
        </authorList>
    </citation>
    <scope>IDENTIFICATION</scope>
</reference>
<dbReference type="AlphaFoldDB" id="A0AA85JKD5"/>
<feature type="domain" description="EF-hand" evidence="3">
    <location>
        <begin position="109"/>
        <end position="143"/>
    </location>
</feature>
<dbReference type="Proteomes" id="UP000050795">
    <property type="component" value="Unassembled WGS sequence"/>
</dbReference>
<dbReference type="PROSITE" id="PS50222">
    <property type="entry name" value="EF_HAND_2"/>
    <property type="match status" value="4"/>
</dbReference>
<dbReference type="FunFam" id="1.10.238.10:FF:000003">
    <property type="entry name" value="Calmodulin A"/>
    <property type="match status" value="1"/>
</dbReference>
<keyword evidence="2" id="KW-0106">Calcium</keyword>
<accession>A0AA85JKD5</accession>
<dbReference type="WBParaSite" id="TREG1_25570.1">
    <property type="protein sequence ID" value="TREG1_25570.1"/>
    <property type="gene ID" value="TREG1_25570"/>
</dbReference>
<protein>
    <recommendedName>
        <fullName evidence="3">EF-hand domain-containing protein</fullName>
    </recommendedName>
</protein>
<feature type="domain" description="EF-hand" evidence="3">
    <location>
        <begin position="39"/>
        <end position="74"/>
    </location>
</feature>